<feature type="compositionally biased region" description="Basic and acidic residues" evidence="1">
    <location>
        <begin position="43"/>
        <end position="54"/>
    </location>
</feature>
<proteinExistence type="predicted"/>
<sequence>MALHKSAGVLCCGSTTLTKILTDLAVEFSHTTTTRFSHKPTRRTSDFCEHEEQGRGGCSDISRPDPCMLEAGKVIGSRVHGGDLLGHTTLPYTDSP</sequence>
<gene>
    <name evidence="2" type="ORF">TRIUR3_12745</name>
</gene>
<protein>
    <submittedName>
        <fullName evidence="2">Uncharacterized protein</fullName>
    </submittedName>
</protein>
<evidence type="ECO:0000256" key="1">
    <source>
        <dbReference type="SAM" id="MobiDB-lite"/>
    </source>
</evidence>
<evidence type="ECO:0000313" key="2">
    <source>
        <dbReference type="EMBL" id="EMS62249.1"/>
    </source>
</evidence>
<name>M8AMU7_TRIUA</name>
<dbReference type="EMBL" id="KD084819">
    <property type="protein sequence ID" value="EMS62249.1"/>
    <property type="molecule type" value="Genomic_DNA"/>
</dbReference>
<organism evidence="2">
    <name type="scientific">Triticum urartu</name>
    <name type="common">Red wild einkorn</name>
    <name type="synonym">Crithodium urartu</name>
    <dbReference type="NCBI Taxonomy" id="4572"/>
    <lineage>
        <taxon>Eukaryota</taxon>
        <taxon>Viridiplantae</taxon>
        <taxon>Streptophyta</taxon>
        <taxon>Embryophyta</taxon>
        <taxon>Tracheophyta</taxon>
        <taxon>Spermatophyta</taxon>
        <taxon>Magnoliopsida</taxon>
        <taxon>Liliopsida</taxon>
        <taxon>Poales</taxon>
        <taxon>Poaceae</taxon>
        <taxon>BOP clade</taxon>
        <taxon>Pooideae</taxon>
        <taxon>Triticodae</taxon>
        <taxon>Triticeae</taxon>
        <taxon>Triticinae</taxon>
        <taxon>Triticum</taxon>
    </lineage>
</organism>
<accession>M8AMU7</accession>
<reference evidence="2" key="1">
    <citation type="journal article" date="2013" name="Nature">
        <title>Draft genome of the wheat A-genome progenitor Triticum urartu.</title>
        <authorList>
            <person name="Ling H.Q."/>
            <person name="Zhao S."/>
            <person name="Liu D."/>
            <person name="Wang J."/>
            <person name="Sun H."/>
            <person name="Zhang C."/>
            <person name="Fan H."/>
            <person name="Li D."/>
            <person name="Dong L."/>
            <person name="Tao Y."/>
            <person name="Gao C."/>
            <person name="Wu H."/>
            <person name="Li Y."/>
            <person name="Cui Y."/>
            <person name="Guo X."/>
            <person name="Zheng S."/>
            <person name="Wang B."/>
            <person name="Yu K."/>
            <person name="Liang Q."/>
            <person name="Yang W."/>
            <person name="Lou X."/>
            <person name="Chen J."/>
            <person name="Feng M."/>
            <person name="Jian J."/>
            <person name="Zhang X."/>
            <person name="Luo G."/>
            <person name="Jiang Y."/>
            <person name="Liu J."/>
            <person name="Wang Z."/>
            <person name="Sha Y."/>
            <person name="Zhang B."/>
            <person name="Wu H."/>
            <person name="Tang D."/>
            <person name="Shen Q."/>
            <person name="Xue P."/>
            <person name="Zou S."/>
            <person name="Wang X."/>
            <person name="Liu X."/>
            <person name="Wang F."/>
            <person name="Yang Y."/>
            <person name="An X."/>
            <person name="Dong Z."/>
            <person name="Zhang K."/>
            <person name="Zhang X."/>
            <person name="Luo M.C."/>
            <person name="Dvorak J."/>
            <person name="Tong Y."/>
            <person name="Wang J."/>
            <person name="Yang H."/>
            <person name="Li Z."/>
            <person name="Wang D."/>
            <person name="Zhang A."/>
            <person name="Wang J."/>
        </authorList>
    </citation>
    <scope>NUCLEOTIDE SEQUENCE</scope>
</reference>
<feature type="region of interest" description="Disordered" evidence="1">
    <location>
        <begin position="32"/>
        <end position="64"/>
    </location>
</feature>
<dbReference type="AlphaFoldDB" id="M8AMU7"/>